<proteinExistence type="predicted"/>
<gene>
    <name evidence="1" type="ORF">HPB50_015997</name>
</gene>
<organism evidence="1 2">
    <name type="scientific">Hyalomma asiaticum</name>
    <name type="common">Tick</name>
    <dbReference type="NCBI Taxonomy" id="266040"/>
    <lineage>
        <taxon>Eukaryota</taxon>
        <taxon>Metazoa</taxon>
        <taxon>Ecdysozoa</taxon>
        <taxon>Arthropoda</taxon>
        <taxon>Chelicerata</taxon>
        <taxon>Arachnida</taxon>
        <taxon>Acari</taxon>
        <taxon>Parasitiformes</taxon>
        <taxon>Ixodida</taxon>
        <taxon>Ixodoidea</taxon>
        <taxon>Ixodidae</taxon>
        <taxon>Hyalomminae</taxon>
        <taxon>Hyalomma</taxon>
    </lineage>
</organism>
<dbReference type="Proteomes" id="UP000821845">
    <property type="component" value="Chromosome 10"/>
</dbReference>
<evidence type="ECO:0000313" key="1">
    <source>
        <dbReference type="EMBL" id="KAH6943093.1"/>
    </source>
</evidence>
<dbReference type="EMBL" id="CM023490">
    <property type="protein sequence ID" value="KAH6943093.1"/>
    <property type="molecule type" value="Genomic_DNA"/>
</dbReference>
<accession>A0ACB7T7N7</accession>
<evidence type="ECO:0000313" key="2">
    <source>
        <dbReference type="Proteomes" id="UP000821845"/>
    </source>
</evidence>
<comment type="caution">
    <text evidence="1">The sequence shown here is derived from an EMBL/GenBank/DDBJ whole genome shotgun (WGS) entry which is preliminary data.</text>
</comment>
<reference evidence="1" key="1">
    <citation type="submission" date="2020-05" db="EMBL/GenBank/DDBJ databases">
        <title>Large-scale comparative analyses of tick genomes elucidate their genetic diversity and vector capacities.</title>
        <authorList>
            <person name="Jia N."/>
            <person name="Wang J."/>
            <person name="Shi W."/>
            <person name="Du L."/>
            <person name="Sun Y."/>
            <person name="Zhan W."/>
            <person name="Jiang J."/>
            <person name="Wang Q."/>
            <person name="Zhang B."/>
            <person name="Ji P."/>
            <person name="Sakyi L.B."/>
            <person name="Cui X."/>
            <person name="Yuan T."/>
            <person name="Jiang B."/>
            <person name="Yang W."/>
            <person name="Lam T.T.-Y."/>
            <person name="Chang Q."/>
            <person name="Ding S."/>
            <person name="Wang X."/>
            <person name="Zhu J."/>
            <person name="Ruan X."/>
            <person name="Zhao L."/>
            <person name="Wei J."/>
            <person name="Que T."/>
            <person name="Du C."/>
            <person name="Cheng J."/>
            <person name="Dai P."/>
            <person name="Han X."/>
            <person name="Huang E."/>
            <person name="Gao Y."/>
            <person name="Liu J."/>
            <person name="Shao H."/>
            <person name="Ye R."/>
            <person name="Li L."/>
            <person name="Wei W."/>
            <person name="Wang X."/>
            <person name="Wang C."/>
            <person name="Yang T."/>
            <person name="Huo Q."/>
            <person name="Li W."/>
            <person name="Guo W."/>
            <person name="Chen H."/>
            <person name="Zhou L."/>
            <person name="Ni X."/>
            <person name="Tian J."/>
            <person name="Zhou Y."/>
            <person name="Sheng Y."/>
            <person name="Liu T."/>
            <person name="Pan Y."/>
            <person name="Xia L."/>
            <person name="Li J."/>
            <person name="Zhao F."/>
            <person name="Cao W."/>
        </authorList>
    </citation>
    <scope>NUCLEOTIDE SEQUENCE</scope>
    <source>
        <strain evidence="1">Hyas-2018</strain>
    </source>
</reference>
<sequence length="354" mass="39411">MCIRNALYVRHYRASNRGVNFNAVLTRLQSCSVSDWQVDYHTPGGVDKNGWQYAPDFPFSYHGTKGITDYVRRRRWFRLCRLNTTGPWVEVEPMPLRDVSLSLDSRPGHVGEGGVALWAVSSTGEAVYRKGVTPDCPQGKAWMHVAAEQQFESISVGARHRVWAIGQDGWAYVRNGISDERPTGTVWFHIEPPSSSTTLTKISAGNATVCAIDASGKLWRRAEVMDVFPEGTAWTAMSENVHSVSVGPDDQVWAVIDVIRNKRVLLSRVLARRKGITEENPLGTEWETGYGSLSAYLPVGGGECAVGRTDSPCWKLRWKKIADPLSDWCRSRGRVEGLPFVTAGMPARPREFAE</sequence>
<protein>
    <submittedName>
        <fullName evidence="1">Uncharacterized protein</fullName>
    </submittedName>
</protein>
<name>A0ACB7T7N7_HYAAI</name>
<keyword evidence="2" id="KW-1185">Reference proteome</keyword>